<reference evidence="3 4" key="1">
    <citation type="submission" date="2016-05" db="EMBL/GenBank/DDBJ databases">
        <title>Complete genome sequence of Rathayibacter tritici NCPPB 1953.</title>
        <authorList>
            <person name="Park J."/>
            <person name="Lee H.-H."/>
            <person name="Lee S.-W."/>
            <person name="Seo Y.-S."/>
        </authorList>
    </citation>
    <scope>NUCLEOTIDE SEQUENCE [LARGE SCALE GENOMIC DNA]</scope>
    <source>
        <strain evidence="3 4">NCPPB 1953</strain>
    </source>
</reference>
<organism evidence="3 4">
    <name type="scientific">Rathayibacter tritici</name>
    <dbReference type="NCBI Taxonomy" id="33888"/>
    <lineage>
        <taxon>Bacteria</taxon>
        <taxon>Bacillati</taxon>
        <taxon>Actinomycetota</taxon>
        <taxon>Actinomycetes</taxon>
        <taxon>Micrococcales</taxon>
        <taxon>Microbacteriaceae</taxon>
        <taxon>Rathayibacter</taxon>
    </lineage>
</organism>
<feature type="region of interest" description="Disordered" evidence="1">
    <location>
        <begin position="1"/>
        <end position="26"/>
    </location>
</feature>
<keyword evidence="4" id="KW-1185">Reference proteome</keyword>
<evidence type="ECO:0000256" key="1">
    <source>
        <dbReference type="SAM" id="MobiDB-lite"/>
    </source>
</evidence>
<dbReference type="PATRIC" id="fig|33888.3.peg.2409"/>
<dbReference type="AlphaFoldDB" id="A0A160KTX8"/>
<dbReference type="RefSeq" id="WP_068254959.1">
    <property type="nucleotide sequence ID" value="NZ_CP015515.1"/>
</dbReference>
<dbReference type="KEGG" id="rtn:A6122_2167"/>
<sequence>MDDTFDSDAAGSASAGSTTAGPDDTRPTEEILAAWWAELCAALGLGAVPIDPDALLALAGRAAHTVVRPAAPLTTFLAGYAAGLSGGSRDALDAALTTSHRAVDERSHAS</sequence>
<name>A0A160KTX8_9MICO</name>
<evidence type="ECO:0000259" key="2">
    <source>
        <dbReference type="Pfam" id="PF20058"/>
    </source>
</evidence>
<dbReference type="EMBL" id="CP015515">
    <property type="protein sequence ID" value="AND17290.1"/>
    <property type="molecule type" value="Genomic_DNA"/>
</dbReference>
<feature type="compositionally biased region" description="Low complexity" evidence="1">
    <location>
        <begin position="7"/>
        <end position="21"/>
    </location>
</feature>
<dbReference type="Proteomes" id="UP000077071">
    <property type="component" value="Chromosome"/>
</dbReference>
<accession>A0A160KTX8</accession>
<evidence type="ECO:0000313" key="3">
    <source>
        <dbReference type="EMBL" id="AND17290.1"/>
    </source>
</evidence>
<dbReference type="InterPro" id="IPR045598">
    <property type="entry name" value="DUF6457"/>
</dbReference>
<proteinExistence type="predicted"/>
<protein>
    <recommendedName>
        <fullName evidence="2">DUF6457 domain-containing protein</fullName>
    </recommendedName>
</protein>
<evidence type="ECO:0000313" key="4">
    <source>
        <dbReference type="Proteomes" id="UP000077071"/>
    </source>
</evidence>
<dbReference type="STRING" id="33888.A6122_2167"/>
<dbReference type="Pfam" id="PF20058">
    <property type="entry name" value="DUF6457"/>
    <property type="match status" value="1"/>
</dbReference>
<gene>
    <name evidence="3" type="ORF">A6122_2167</name>
</gene>
<feature type="domain" description="DUF6457" evidence="2">
    <location>
        <begin position="29"/>
        <end position="106"/>
    </location>
</feature>